<evidence type="ECO:0000313" key="11">
    <source>
        <dbReference type="EMBL" id="GEZ47965.1"/>
    </source>
</evidence>
<dbReference type="GO" id="GO:0004518">
    <property type="term" value="F:nuclease activity"/>
    <property type="evidence" value="ECO:0007669"/>
    <property type="project" value="UniProtKB-KW"/>
</dbReference>
<dbReference type="InterPro" id="IPR058353">
    <property type="entry name" value="DUF8040"/>
</dbReference>
<keyword evidence="5" id="KW-0479">Metal-binding</keyword>
<organism evidence="11">
    <name type="scientific">Tanacetum cinerariifolium</name>
    <name type="common">Dalmatian daisy</name>
    <name type="synonym">Chrysanthemum cinerariifolium</name>
    <dbReference type="NCBI Taxonomy" id="118510"/>
    <lineage>
        <taxon>Eukaryota</taxon>
        <taxon>Viridiplantae</taxon>
        <taxon>Streptophyta</taxon>
        <taxon>Embryophyta</taxon>
        <taxon>Tracheophyta</taxon>
        <taxon>Spermatophyta</taxon>
        <taxon>Magnoliopsida</taxon>
        <taxon>eudicotyledons</taxon>
        <taxon>Gunneridae</taxon>
        <taxon>Pentapetalae</taxon>
        <taxon>asterids</taxon>
        <taxon>campanulids</taxon>
        <taxon>Asterales</taxon>
        <taxon>Asteraceae</taxon>
        <taxon>Asteroideae</taxon>
        <taxon>Anthemideae</taxon>
        <taxon>Anthemidinae</taxon>
        <taxon>Tanacetum</taxon>
    </lineage>
</organism>
<reference evidence="11" key="1">
    <citation type="journal article" date="2019" name="Sci. Rep.">
        <title>Draft genome of Tanacetum cinerariifolium, the natural source of mosquito coil.</title>
        <authorList>
            <person name="Yamashiro T."/>
            <person name="Shiraishi A."/>
            <person name="Satake H."/>
            <person name="Nakayama K."/>
        </authorList>
    </citation>
    <scope>NUCLEOTIDE SEQUENCE</scope>
</reference>
<comment type="similarity">
    <text evidence="3">Belongs to the HARBI1 family.</text>
</comment>
<protein>
    <submittedName>
        <fullName evidence="11">Putative nuclease HARBI1</fullName>
    </submittedName>
</protein>
<dbReference type="PANTHER" id="PTHR22930:SF228">
    <property type="entry name" value="PROTEIN ALP1-LIKE"/>
    <property type="match status" value="1"/>
</dbReference>
<dbReference type="EMBL" id="BKCJ010283918">
    <property type="protein sequence ID" value="GEZ47965.1"/>
    <property type="molecule type" value="Genomic_DNA"/>
</dbReference>
<evidence type="ECO:0000256" key="1">
    <source>
        <dbReference type="ARBA" id="ARBA00001968"/>
    </source>
</evidence>
<dbReference type="GO" id="GO:0046872">
    <property type="term" value="F:metal ion binding"/>
    <property type="evidence" value="ECO:0007669"/>
    <property type="project" value="UniProtKB-KW"/>
</dbReference>
<evidence type="ECO:0000256" key="3">
    <source>
        <dbReference type="ARBA" id="ARBA00006958"/>
    </source>
</evidence>
<comment type="cofactor">
    <cofactor evidence="1">
        <name>a divalent metal cation</name>
        <dbReference type="ChEBI" id="CHEBI:60240"/>
    </cofactor>
</comment>
<evidence type="ECO:0000256" key="2">
    <source>
        <dbReference type="ARBA" id="ARBA00004123"/>
    </source>
</evidence>
<keyword evidence="6" id="KW-0378">Hydrolase</keyword>
<evidence type="ECO:0000259" key="8">
    <source>
        <dbReference type="Pfam" id="PF12776"/>
    </source>
</evidence>
<dbReference type="InterPro" id="IPR045249">
    <property type="entry name" value="HARBI1-like"/>
</dbReference>
<gene>
    <name evidence="11" type="ORF">Tci_519938</name>
</gene>
<dbReference type="InterPro" id="IPR024752">
    <property type="entry name" value="Myb/SANT-like_dom"/>
</dbReference>
<proteinExistence type="inferred from homology"/>
<feature type="domain" description="Myb/SANT-like" evidence="8">
    <location>
        <begin position="12"/>
        <end position="103"/>
    </location>
</feature>
<evidence type="ECO:0000256" key="7">
    <source>
        <dbReference type="ARBA" id="ARBA00023242"/>
    </source>
</evidence>
<comment type="subcellular location">
    <subcellularLocation>
        <location evidence="2">Nucleus</location>
    </subcellularLocation>
</comment>
<dbReference type="GO" id="GO:0005634">
    <property type="term" value="C:nucleus"/>
    <property type="evidence" value="ECO:0007669"/>
    <property type="project" value="UniProtKB-SubCell"/>
</dbReference>
<comment type="caution">
    <text evidence="11">The sequence shown here is derived from an EMBL/GenBank/DDBJ whole genome shotgun (WGS) entry which is preliminary data.</text>
</comment>
<dbReference type="GO" id="GO:0016787">
    <property type="term" value="F:hydrolase activity"/>
    <property type="evidence" value="ECO:0007669"/>
    <property type="project" value="UniProtKB-KW"/>
</dbReference>
<dbReference type="Pfam" id="PF12776">
    <property type="entry name" value="Myb_DNA-bind_3"/>
    <property type="match status" value="1"/>
</dbReference>
<sequence>MATSNATSKKENWTDQSVLTLCNFLIQHQNNNGRNKGYPWSQLQPEYEKLHNHKFNSKQALKSKYDTMRKQYTLWKQLKHGDTGLGWDASTGALACSSEWWDKKIKEPCMTSSQTGEAWIKEVLSGNLIRCVNAFRMHPNVFLKLCEELESSYGLKSSDKMLAVEKLGIFVYTLALGVSNRDVGERFQRSGETISRAFHEVLEAITAISKGFHGLAREMIKPRDPTFQSTPHQIISDKRYMPYFKAEQIPYIGRKGIPTFNVMAVCDFDLCFTFISVGWEGSAHDTRVFLHAINNPSMNFPKPPEGGRVVVMVVGSVASSGGGGGFGGGSAGGGGG</sequence>
<dbReference type="Pfam" id="PF13359">
    <property type="entry name" value="DDE_Tnp_4"/>
    <property type="match status" value="1"/>
</dbReference>
<keyword evidence="4" id="KW-0540">Nuclease</keyword>
<evidence type="ECO:0000259" key="10">
    <source>
        <dbReference type="Pfam" id="PF26138"/>
    </source>
</evidence>
<dbReference type="InterPro" id="IPR027806">
    <property type="entry name" value="HARBI1_dom"/>
</dbReference>
<evidence type="ECO:0000256" key="6">
    <source>
        <dbReference type="ARBA" id="ARBA00022801"/>
    </source>
</evidence>
<feature type="domain" description="DDE Tnp4" evidence="9">
    <location>
        <begin position="250"/>
        <end position="291"/>
    </location>
</feature>
<evidence type="ECO:0000256" key="4">
    <source>
        <dbReference type="ARBA" id="ARBA00022722"/>
    </source>
</evidence>
<feature type="domain" description="DUF8040" evidence="10">
    <location>
        <begin position="111"/>
        <end position="206"/>
    </location>
</feature>
<dbReference type="Pfam" id="PF26138">
    <property type="entry name" value="DUF8040"/>
    <property type="match status" value="1"/>
</dbReference>
<name>A0A699IL33_TANCI</name>
<dbReference type="AlphaFoldDB" id="A0A699IL33"/>
<accession>A0A699IL33</accession>
<dbReference type="PANTHER" id="PTHR22930">
    <property type="match status" value="1"/>
</dbReference>
<evidence type="ECO:0000256" key="5">
    <source>
        <dbReference type="ARBA" id="ARBA00022723"/>
    </source>
</evidence>
<evidence type="ECO:0000259" key="9">
    <source>
        <dbReference type="Pfam" id="PF13359"/>
    </source>
</evidence>
<keyword evidence="7" id="KW-0539">Nucleus</keyword>